<dbReference type="RefSeq" id="WP_170118095.1">
    <property type="nucleotide sequence ID" value="NZ_PZZL01000001.1"/>
</dbReference>
<reference evidence="4 5" key="1">
    <citation type="submission" date="2018-04" db="EMBL/GenBank/DDBJ databases">
        <title>Genomic Encyclopedia of Archaeal and Bacterial Type Strains, Phase II (KMG-II): from individual species to whole genera.</title>
        <authorList>
            <person name="Goeker M."/>
        </authorList>
    </citation>
    <scope>NUCLEOTIDE SEQUENCE [LARGE SCALE GENOMIC DNA]</scope>
    <source>
        <strain evidence="4 5">DSM 25521</strain>
    </source>
</reference>
<keyword evidence="4" id="KW-0808">Transferase</keyword>
<evidence type="ECO:0000256" key="2">
    <source>
        <dbReference type="PIRSR" id="PIRSR617939-1"/>
    </source>
</evidence>
<dbReference type="AlphaFoldDB" id="A0A2T4ZIH9"/>
<sequence>MFCFAYGTNMSRPDMARRAPGARALGLGRLDRHRLVVTAAGYLAVKAAPASTVHGVVWRLTPRDLARLDAYEGLGPGRYRRRLMPIRTKGGARPCFVYHGAGMREGARLNRRPFVEAVLGPAMAWNLPAPALAGLRRLARRGCRG</sequence>
<comment type="caution">
    <text evidence="4">The sequence shown here is derived from an EMBL/GenBank/DDBJ whole genome shotgun (WGS) entry which is preliminary data.</text>
</comment>
<dbReference type="SUPFAM" id="SSF110857">
    <property type="entry name" value="Gamma-glutamyl cyclotransferase-like"/>
    <property type="match status" value="1"/>
</dbReference>
<feature type="domain" description="Gamma-glutamylcyclotransferase AIG2-like" evidence="3">
    <location>
        <begin position="3"/>
        <end position="102"/>
    </location>
</feature>
<dbReference type="Pfam" id="PF06094">
    <property type="entry name" value="GGACT"/>
    <property type="match status" value="1"/>
</dbReference>
<organism evidence="4 5">
    <name type="scientific">Phreatobacter oligotrophus</name>
    <dbReference type="NCBI Taxonomy" id="1122261"/>
    <lineage>
        <taxon>Bacteria</taxon>
        <taxon>Pseudomonadati</taxon>
        <taxon>Pseudomonadota</taxon>
        <taxon>Alphaproteobacteria</taxon>
        <taxon>Hyphomicrobiales</taxon>
        <taxon>Phreatobacteraceae</taxon>
        <taxon>Phreatobacter</taxon>
    </lineage>
</organism>
<dbReference type="InterPro" id="IPR013024">
    <property type="entry name" value="GGCT-like"/>
</dbReference>
<feature type="active site" description="Proton acceptor" evidence="2">
    <location>
        <position position="72"/>
    </location>
</feature>
<dbReference type="InterPro" id="IPR036568">
    <property type="entry name" value="GGCT-like_sf"/>
</dbReference>
<evidence type="ECO:0000313" key="4">
    <source>
        <dbReference type="EMBL" id="PTM61793.1"/>
    </source>
</evidence>
<dbReference type="CDD" id="cd06661">
    <property type="entry name" value="GGCT_like"/>
    <property type="match status" value="1"/>
</dbReference>
<dbReference type="GO" id="GO:0003839">
    <property type="term" value="F:gamma-glutamylcyclotransferase activity"/>
    <property type="evidence" value="ECO:0007669"/>
    <property type="project" value="InterPro"/>
</dbReference>
<evidence type="ECO:0000256" key="1">
    <source>
        <dbReference type="ARBA" id="ARBA00023239"/>
    </source>
</evidence>
<keyword evidence="5" id="KW-1185">Reference proteome</keyword>
<dbReference type="InterPro" id="IPR017939">
    <property type="entry name" value="G-Glutamylcylcotransferase"/>
</dbReference>
<protein>
    <submittedName>
        <fullName evidence="4">Gamma-glutamylcyclotransferase (GGCT)/AIG2-like uncharacterized protein YtfP</fullName>
    </submittedName>
</protein>
<dbReference type="Gene3D" id="3.10.490.10">
    <property type="entry name" value="Gamma-glutamyl cyclotransferase-like"/>
    <property type="match status" value="1"/>
</dbReference>
<dbReference type="PANTHER" id="PTHR12935:SF0">
    <property type="entry name" value="GAMMA-GLUTAMYLCYCLOTRANSFERASE"/>
    <property type="match status" value="1"/>
</dbReference>
<proteinExistence type="predicted"/>
<evidence type="ECO:0000313" key="5">
    <source>
        <dbReference type="Proteomes" id="UP000241808"/>
    </source>
</evidence>
<evidence type="ECO:0000259" key="3">
    <source>
        <dbReference type="Pfam" id="PF06094"/>
    </source>
</evidence>
<gene>
    <name evidence="4" type="ORF">C8P69_101464</name>
</gene>
<name>A0A2T4ZIH9_9HYPH</name>
<dbReference type="PANTHER" id="PTHR12935">
    <property type="entry name" value="GAMMA-GLUTAMYLCYCLOTRANSFERASE"/>
    <property type="match status" value="1"/>
</dbReference>
<dbReference type="EMBL" id="PZZL01000001">
    <property type="protein sequence ID" value="PTM61793.1"/>
    <property type="molecule type" value="Genomic_DNA"/>
</dbReference>
<accession>A0A2T4ZIH9</accession>
<dbReference type="InterPro" id="IPR009288">
    <property type="entry name" value="AIG2-like_dom"/>
</dbReference>
<dbReference type="Proteomes" id="UP000241808">
    <property type="component" value="Unassembled WGS sequence"/>
</dbReference>
<dbReference type="GO" id="GO:0016740">
    <property type="term" value="F:transferase activity"/>
    <property type="evidence" value="ECO:0007669"/>
    <property type="project" value="UniProtKB-KW"/>
</dbReference>
<keyword evidence="1" id="KW-0456">Lyase</keyword>